<dbReference type="Proteomes" id="UP000703269">
    <property type="component" value="Unassembled WGS sequence"/>
</dbReference>
<protein>
    <submittedName>
        <fullName evidence="1">Uncharacterized protein</fullName>
    </submittedName>
</protein>
<comment type="caution">
    <text evidence="1">The sequence shown here is derived from an EMBL/GenBank/DDBJ whole genome shotgun (WGS) entry which is preliminary data.</text>
</comment>
<reference evidence="1 2" key="1">
    <citation type="submission" date="2021-08" db="EMBL/GenBank/DDBJ databases">
        <title>Draft Genome Sequence of Phanerochaete sordida strain YK-624.</title>
        <authorList>
            <person name="Mori T."/>
            <person name="Dohra H."/>
            <person name="Suzuki T."/>
            <person name="Kawagishi H."/>
            <person name="Hirai H."/>
        </authorList>
    </citation>
    <scope>NUCLEOTIDE SEQUENCE [LARGE SCALE GENOMIC DNA]</scope>
    <source>
        <strain evidence="1 2">YK-624</strain>
    </source>
</reference>
<organism evidence="1 2">
    <name type="scientific">Phanerochaete sordida</name>
    <dbReference type="NCBI Taxonomy" id="48140"/>
    <lineage>
        <taxon>Eukaryota</taxon>
        <taxon>Fungi</taxon>
        <taxon>Dikarya</taxon>
        <taxon>Basidiomycota</taxon>
        <taxon>Agaricomycotina</taxon>
        <taxon>Agaricomycetes</taxon>
        <taxon>Polyporales</taxon>
        <taxon>Phanerochaetaceae</taxon>
        <taxon>Phanerochaete</taxon>
    </lineage>
</organism>
<name>A0A9P3LML6_9APHY</name>
<sequence length="90" mass="9746">MRTVPSLARTLRTGSVVVRTWPQRAGQREASRLVLLAATHGDGVKYTSLSSFAWLCAVCAILARAGRAVPHWKFPRGPTPSTTHGPVEHS</sequence>
<gene>
    <name evidence="1" type="ORF">PsYK624_169900</name>
</gene>
<dbReference type="AlphaFoldDB" id="A0A9P3LML6"/>
<accession>A0A9P3LML6</accession>
<proteinExistence type="predicted"/>
<evidence type="ECO:0000313" key="2">
    <source>
        <dbReference type="Proteomes" id="UP000703269"/>
    </source>
</evidence>
<keyword evidence="2" id="KW-1185">Reference proteome</keyword>
<evidence type="ECO:0000313" key="1">
    <source>
        <dbReference type="EMBL" id="GJF00692.1"/>
    </source>
</evidence>
<dbReference type="EMBL" id="BPQB01000184">
    <property type="protein sequence ID" value="GJF00692.1"/>
    <property type="molecule type" value="Genomic_DNA"/>
</dbReference>